<dbReference type="AlphaFoldDB" id="A0A8H3C222"/>
<feature type="region of interest" description="Disordered" evidence="1">
    <location>
        <begin position="1"/>
        <end position="23"/>
    </location>
</feature>
<proteinExistence type="predicted"/>
<reference evidence="2" key="1">
    <citation type="submission" date="2021-01" db="EMBL/GenBank/DDBJ databases">
        <authorList>
            <person name="Kaushik A."/>
        </authorList>
    </citation>
    <scope>NUCLEOTIDE SEQUENCE</scope>
    <source>
        <strain evidence="2">AG1-1C</strain>
    </source>
</reference>
<feature type="compositionally biased region" description="Pro residues" evidence="1">
    <location>
        <begin position="63"/>
        <end position="78"/>
    </location>
</feature>
<feature type="compositionally biased region" description="Pro residues" evidence="1">
    <location>
        <begin position="8"/>
        <end position="20"/>
    </location>
</feature>
<comment type="caution">
    <text evidence="2">The sequence shown here is derived from an EMBL/GenBank/DDBJ whole genome shotgun (WGS) entry which is preliminary data.</text>
</comment>
<dbReference type="Proteomes" id="UP000663846">
    <property type="component" value="Unassembled WGS sequence"/>
</dbReference>
<evidence type="ECO:0000313" key="3">
    <source>
        <dbReference type="Proteomes" id="UP000663846"/>
    </source>
</evidence>
<evidence type="ECO:0000256" key="1">
    <source>
        <dbReference type="SAM" id="MobiDB-lite"/>
    </source>
</evidence>
<name>A0A8H3C222_9AGAM</name>
<feature type="region of interest" description="Disordered" evidence="1">
    <location>
        <begin position="53"/>
        <end position="85"/>
    </location>
</feature>
<evidence type="ECO:0000313" key="2">
    <source>
        <dbReference type="EMBL" id="CAE6473026.1"/>
    </source>
</evidence>
<feature type="region of interest" description="Disordered" evidence="1">
    <location>
        <begin position="134"/>
        <end position="157"/>
    </location>
</feature>
<sequence>MSGKQPETVPPPPPFKPARPPTSAQVVGKLFAADATLLDDVTWTENACSISKASASQVAGPGGYPPPPPPHSPPPPKPKNGKLHGRALTHDKEMSLLTSWAVHSTPIVPTLITNFMAQLIDSWAYGSRIYPTKEVHPGGNPPAPPRPCPDPIPPPPRPPRVELIRALAIFNAVDTLAVKAAKLARKAQHHGARCDTVIRV</sequence>
<protein>
    <submittedName>
        <fullName evidence="2">Uncharacterized protein</fullName>
    </submittedName>
</protein>
<dbReference type="EMBL" id="CAJMWS010001090">
    <property type="protein sequence ID" value="CAE6473026.1"/>
    <property type="molecule type" value="Genomic_DNA"/>
</dbReference>
<gene>
    <name evidence="2" type="ORF">RDB_LOCUS179152</name>
</gene>
<organism evidence="2 3">
    <name type="scientific">Rhizoctonia solani</name>
    <dbReference type="NCBI Taxonomy" id="456999"/>
    <lineage>
        <taxon>Eukaryota</taxon>
        <taxon>Fungi</taxon>
        <taxon>Dikarya</taxon>
        <taxon>Basidiomycota</taxon>
        <taxon>Agaricomycotina</taxon>
        <taxon>Agaricomycetes</taxon>
        <taxon>Cantharellales</taxon>
        <taxon>Ceratobasidiaceae</taxon>
        <taxon>Rhizoctonia</taxon>
    </lineage>
</organism>
<feature type="compositionally biased region" description="Pro residues" evidence="1">
    <location>
        <begin position="139"/>
        <end position="157"/>
    </location>
</feature>
<accession>A0A8H3C222</accession>